<dbReference type="Proteomes" id="UP001196870">
    <property type="component" value="Unassembled WGS sequence"/>
</dbReference>
<gene>
    <name evidence="2" type="ORF">GXW71_19415</name>
</gene>
<dbReference type="SUPFAM" id="SSF51735">
    <property type="entry name" value="NAD(P)-binding Rossmann-fold domains"/>
    <property type="match status" value="1"/>
</dbReference>
<dbReference type="PANTHER" id="PTHR43355">
    <property type="entry name" value="FLAVIN REDUCTASE (NADPH)"/>
    <property type="match status" value="1"/>
</dbReference>
<feature type="domain" description="NAD(P)-binding" evidence="1">
    <location>
        <begin position="7"/>
        <end position="191"/>
    </location>
</feature>
<evidence type="ECO:0000259" key="1">
    <source>
        <dbReference type="Pfam" id="PF13460"/>
    </source>
</evidence>
<evidence type="ECO:0000313" key="2">
    <source>
        <dbReference type="EMBL" id="MBR0666536.1"/>
    </source>
</evidence>
<dbReference type="RefSeq" id="WP_211854219.1">
    <property type="nucleotide sequence ID" value="NZ_JAAGBB010000024.1"/>
</dbReference>
<dbReference type="InterPro" id="IPR036291">
    <property type="entry name" value="NAD(P)-bd_dom_sf"/>
</dbReference>
<organism evidence="2 3">
    <name type="scientific">Plastoroseomonas hellenica</name>
    <dbReference type="NCBI Taxonomy" id="2687306"/>
    <lineage>
        <taxon>Bacteria</taxon>
        <taxon>Pseudomonadati</taxon>
        <taxon>Pseudomonadota</taxon>
        <taxon>Alphaproteobacteria</taxon>
        <taxon>Acetobacterales</taxon>
        <taxon>Acetobacteraceae</taxon>
        <taxon>Plastoroseomonas</taxon>
    </lineage>
</organism>
<sequence length="203" mass="21506">MKVALIGATGFIGSRLLRELAERGHAVTALVRKPEAVPALPGVTAQKADVHDQAGLAALLKGHDAVISAVHFTASDPRKLLGAVRDSGVPRYLVVGGAGSLEVAPGVKLFDTPNFPAAYLTEAQAGGAYLDLLRQERVVDWTFLSPAAVIAAGERTGQFRLGEDRLVVDAAGESRISAEDYAIALVDELERPAHSRRRFTIGY</sequence>
<dbReference type="PANTHER" id="PTHR43355:SF2">
    <property type="entry name" value="FLAVIN REDUCTASE (NADPH)"/>
    <property type="match status" value="1"/>
</dbReference>
<dbReference type="EMBL" id="JAAGBB010000024">
    <property type="protein sequence ID" value="MBR0666536.1"/>
    <property type="molecule type" value="Genomic_DNA"/>
</dbReference>
<dbReference type="InterPro" id="IPR051606">
    <property type="entry name" value="Polyketide_Oxido-like"/>
</dbReference>
<keyword evidence="3" id="KW-1185">Reference proteome</keyword>
<protein>
    <submittedName>
        <fullName evidence="2">NAD(P)-dependent oxidoreductase</fullName>
    </submittedName>
</protein>
<dbReference type="CDD" id="cd05244">
    <property type="entry name" value="BVR-B_like_SDR_a"/>
    <property type="match status" value="1"/>
</dbReference>
<dbReference type="InterPro" id="IPR016040">
    <property type="entry name" value="NAD(P)-bd_dom"/>
</dbReference>
<evidence type="ECO:0000313" key="3">
    <source>
        <dbReference type="Proteomes" id="UP001196870"/>
    </source>
</evidence>
<name>A0ABS5F1Y7_9PROT</name>
<accession>A0ABS5F1Y7</accession>
<dbReference type="Gene3D" id="3.40.50.720">
    <property type="entry name" value="NAD(P)-binding Rossmann-like Domain"/>
    <property type="match status" value="1"/>
</dbReference>
<dbReference type="Pfam" id="PF13460">
    <property type="entry name" value="NAD_binding_10"/>
    <property type="match status" value="1"/>
</dbReference>
<comment type="caution">
    <text evidence="2">The sequence shown here is derived from an EMBL/GenBank/DDBJ whole genome shotgun (WGS) entry which is preliminary data.</text>
</comment>
<reference evidence="3" key="1">
    <citation type="journal article" date="2021" name="Syst. Appl. Microbiol.">
        <title>Roseomonas hellenica sp. nov., isolated from roots of wild-growing Alkanna tinctoria.</title>
        <authorList>
            <person name="Rat A."/>
            <person name="Naranjo H.D."/>
            <person name="Lebbe L."/>
            <person name="Cnockaert M."/>
            <person name="Krigas N."/>
            <person name="Grigoriadou K."/>
            <person name="Maloupa E."/>
            <person name="Willems A."/>
        </authorList>
    </citation>
    <scope>NUCLEOTIDE SEQUENCE [LARGE SCALE GENOMIC DNA]</scope>
    <source>
        <strain evidence="3">LMG 31523</strain>
    </source>
</reference>
<proteinExistence type="predicted"/>